<feature type="compositionally biased region" description="Low complexity" evidence="7">
    <location>
        <begin position="409"/>
        <end position="421"/>
    </location>
</feature>
<dbReference type="Gene3D" id="3.90.640.10">
    <property type="entry name" value="Actin, Chain A, domain 4"/>
    <property type="match status" value="1"/>
</dbReference>
<evidence type="ECO:0000313" key="11">
    <source>
        <dbReference type="Proteomes" id="UP001339911"/>
    </source>
</evidence>
<feature type="transmembrane region" description="Helical" evidence="8">
    <location>
        <begin position="612"/>
        <end position="630"/>
    </location>
</feature>
<feature type="region of interest" description="Disordered" evidence="7">
    <location>
        <begin position="346"/>
        <end position="436"/>
    </location>
</feature>
<protein>
    <submittedName>
        <fullName evidence="10">Hsp70 family protein</fullName>
    </submittedName>
</protein>
<dbReference type="Gene3D" id="3.30.420.40">
    <property type="match status" value="2"/>
</dbReference>
<keyword evidence="2 6" id="KW-0547">Nucleotide-binding</keyword>
<gene>
    <name evidence="9" type="ORF">V1634_26350</name>
    <name evidence="10" type="ORF">V1634_32370</name>
</gene>
<feature type="compositionally biased region" description="Pro residues" evidence="7">
    <location>
        <begin position="374"/>
        <end position="408"/>
    </location>
</feature>
<proteinExistence type="inferred from homology"/>
<evidence type="ECO:0000256" key="4">
    <source>
        <dbReference type="ARBA" id="ARBA00023016"/>
    </source>
</evidence>
<dbReference type="RefSeq" id="WP_331210588.1">
    <property type="nucleotide sequence ID" value="NZ_JAZGQL010000026.1"/>
</dbReference>
<dbReference type="PRINTS" id="PR00301">
    <property type="entry name" value="HEATSHOCK70"/>
</dbReference>
<keyword evidence="8" id="KW-1133">Transmembrane helix</keyword>
<evidence type="ECO:0000313" key="10">
    <source>
        <dbReference type="EMBL" id="MEE6311529.1"/>
    </source>
</evidence>
<dbReference type="InterPro" id="IPR018181">
    <property type="entry name" value="Heat_shock_70_CS"/>
</dbReference>
<evidence type="ECO:0000256" key="6">
    <source>
        <dbReference type="RuleBase" id="RU003322"/>
    </source>
</evidence>
<accession>A0ABU7SNH9</accession>
<dbReference type="Pfam" id="PF00012">
    <property type="entry name" value="HSP70"/>
    <property type="match status" value="1"/>
</dbReference>
<evidence type="ECO:0000313" key="9">
    <source>
        <dbReference type="EMBL" id="MEE6310365.1"/>
    </source>
</evidence>
<evidence type="ECO:0000256" key="1">
    <source>
        <dbReference type="ARBA" id="ARBA00007381"/>
    </source>
</evidence>
<dbReference type="InterPro" id="IPR013126">
    <property type="entry name" value="Hsp_70_fam"/>
</dbReference>
<comment type="caution">
    <text evidence="10">The sequence shown here is derived from an EMBL/GenBank/DDBJ whole genome shotgun (WGS) entry which is preliminary data.</text>
</comment>
<name>A0ABU7SNH9_9ACTN</name>
<dbReference type="SUPFAM" id="SSF53067">
    <property type="entry name" value="Actin-like ATPase domain"/>
    <property type="match status" value="2"/>
</dbReference>
<comment type="similarity">
    <text evidence="1 6">Belongs to the heat shock protein 70 family.</text>
</comment>
<keyword evidence="8" id="KW-0812">Transmembrane</keyword>
<dbReference type="EMBL" id="JAZGQL010000035">
    <property type="protein sequence ID" value="MEE6311529.1"/>
    <property type="molecule type" value="Genomic_DNA"/>
</dbReference>
<evidence type="ECO:0000256" key="3">
    <source>
        <dbReference type="ARBA" id="ARBA00022840"/>
    </source>
</evidence>
<dbReference type="InterPro" id="IPR043129">
    <property type="entry name" value="ATPase_NBD"/>
</dbReference>
<evidence type="ECO:0000256" key="2">
    <source>
        <dbReference type="ARBA" id="ARBA00022741"/>
    </source>
</evidence>
<organism evidence="10 11">
    <name type="scientific">Plantactinospora veratri</name>
    <dbReference type="NCBI Taxonomy" id="1436122"/>
    <lineage>
        <taxon>Bacteria</taxon>
        <taxon>Bacillati</taxon>
        <taxon>Actinomycetota</taxon>
        <taxon>Actinomycetes</taxon>
        <taxon>Micromonosporales</taxon>
        <taxon>Micromonosporaceae</taxon>
        <taxon>Plantactinospora</taxon>
    </lineage>
</organism>
<keyword evidence="3 6" id="KW-0067">ATP-binding</keyword>
<keyword evidence="8" id="KW-0472">Membrane</keyword>
<dbReference type="Proteomes" id="UP001339911">
    <property type="component" value="Unassembled WGS sequence"/>
</dbReference>
<feature type="transmembrane region" description="Helical" evidence="8">
    <location>
        <begin position="501"/>
        <end position="526"/>
    </location>
</feature>
<evidence type="ECO:0000256" key="5">
    <source>
        <dbReference type="ARBA" id="ARBA00023186"/>
    </source>
</evidence>
<keyword evidence="5" id="KW-0143">Chaperone</keyword>
<keyword evidence="4" id="KW-0346">Stress response</keyword>
<dbReference type="PROSITE" id="PS01036">
    <property type="entry name" value="HSP70_3"/>
    <property type="match status" value="1"/>
</dbReference>
<dbReference type="PANTHER" id="PTHR19375">
    <property type="entry name" value="HEAT SHOCK PROTEIN 70KDA"/>
    <property type="match status" value="1"/>
</dbReference>
<evidence type="ECO:0000256" key="7">
    <source>
        <dbReference type="SAM" id="MobiDB-lite"/>
    </source>
</evidence>
<evidence type="ECO:0000256" key="8">
    <source>
        <dbReference type="SAM" id="Phobius"/>
    </source>
</evidence>
<feature type="transmembrane region" description="Helical" evidence="8">
    <location>
        <begin position="546"/>
        <end position="569"/>
    </location>
</feature>
<dbReference type="EMBL" id="JAZGQL010000026">
    <property type="protein sequence ID" value="MEE6310365.1"/>
    <property type="molecule type" value="Genomic_DNA"/>
</dbReference>
<reference evidence="10 11" key="1">
    <citation type="submission" date="2024-01" db="EMBL/GenBank/DDBJ databases">
        <title>Genome insights into Plantactinospora veratri sp. nov.</title>
        <authorList>
            <person name="Wang L."/>
        </authorList>
    </citation>
    <scope>NUCLEOTIDE SEQUENCE [LARGE SCALE GENOMIC DNA]</scope>
    <source>
        <strain evidence="10 11">NEAU-FHS4</strain>
    </source>
</reference>
<feature type="transmembrane region" description="Helical" evidence="8">
    <location>
        <begin position="440"/>
        <end position="458"/>
    </location>
</feature>
<keyword evidence="11" id="KW-1185">Reference proteome</keyword>
<feature type="transmembrane region" description="Helical" evidence="8">
    <location>
        <begin position="576"/>
        <end position="596"/>
    </location>
</feature>
<sequence>MLTTPALLGVDFGTSHTVAAVRMPSGRTESLLFDASPLLPSAVFAPATGQLLVGHDALRSSRLDPGRCEPNPKRHMTDGTLLLGDVETSVEEAVRAVLSRVAQTARRALGTTPTPVVLTHPASWGAQRRAVLARAAAGAGLGAVRLMAEPVAAAFYFTEVLGHRVEPGGTLVVYDLGGGTFDISAVRRRSDGGWEVRATAGLDDVGGVDIDAAIVDWTVSHAGADATGARVGLVEGRHRQQAQQEARAAKEQLSRFVTAPIVLPGLDREVHLTRTEFDELARPLLERTAVLTTSTLFAGGVTADRLAGVFLVGGSSRIPLVATMLHRALGVAPTVIDQPELVVAHGTLHAPPSGGQVPADPAPPVRARPTQAVTPPPTPAPTPAAPTPPAPPAPTPAAPTPPAPPAPTPTSTAAPTPTSAAGPLAQRPIPGEPAASPRPAAAAFAVAVLLGAVVGAAMTAYPVLAGYDGPMPYWTDRYAWQLIPVAGLLAGTWARRRGVAFAAQAVSGVVAGLVGLLVVQAGRNIFRLPWGIPVEFYYWDHHPDVWFLTLVGGCLVAGLILEVALAATARLGNRGLAVAAVSAAGMLPNLLLLWIFDWEYRPESSRLVVDTLFAYPFVLLLAWPAAALAGRPAR</sequence>